<keyword evidence="1" id="KW-0812">Transmembrane</keyword>
<dbReference type="Proteomes" id="UP000239477">
    <property type="component" value="Chromosome"/>
</dbReference>
<dbReference type="EMBL" id="CP023270">
    <property type="protein sequence ID" value="AVJ28185.1"/>
    <property type="molecule type" value="Genomic_DNA"/>
</dbReference>
<reference evidence="2 3" key="1">
    <citation type="submission" date="2017-09" db="EMBL/GenBank/DDBJ databases">
        <title>Genomic, metabolic, and phenotypic characteristics of bacterial isolates from the natural microbiome of the model nematode Caenorhabditis elegans.</title>
        <authorList>
            <person name="Zimmermann J."/>
            <person name="Obeng N."/>
            <person name="Yang W."/>
            <person name="Obeng O."/>
            <person name="Kissoyan K."/>
            <person name="Pees B."/>
            <person name="Dirksen P."/>
            <person name="Hoppner M."/>
            <person name="Franke A."/>
            <person name="Rosenstiel P."/>
            <person name="Leippe M."/>
            <person name="Dierking K."/>
            <person name="Kaleta C."/>
            <person name="Schulenburg H."/>
        </authorList>
    </citation>
    <scope>NUCLEOTIDE SEQUENCE [LARGE SCALE GENOMIC DNA]</scope>
    <source>
        <strain evidence="2 3">MYb73</strain>
    </source>
</reference>
<name>A0A2S0I835_9BURK</name>
<evidence type="ECO:0000256" key="1">
    <source>
        <dbReference type="SAM" id="Phobius"/>
    </source>
</evidence>
<gene>
    <name evidence="2" type="ORF">CLM73_14280</name>
</gene>
<organism evidence="2 3">
    <name type="scientific">Achromobacter spanius</name>
    <dbReference type="NCBI Taxonomy" id="217203"/>
    <lineage>
        <taxon>Bacteria</taxon>
        <taxon>Pseudomonadati</taxon>
        <taxon>Pseudomonadota</taxon>
        <taxon>Betaproteobacteria</taxon>
        <taxon>Burkholderiales</taxon>
        <taxon>Alcaligenaceae</taxon>
        <taxon>Achromobacter</taxon>
    </lineage>
</organism>
<feature type="transmembrane region" description="Helical" evidence="1">
    <location>
        <begin position="42"/>
        <end position="62"/>
    </location>
</feature>
<protein>
    <submittedName>
        <fullName evidence="2">DUF1049 domain-containing protein</fullName>
    </submittedName>
</protein>
<keyword evidence="1" id="KW-1133">Transmembrane helix</keyword>
<dbReference type="OrthoDB" id="8667004at2"/>
<accession>A0A2S0I835</accession>
<dbReference type="AlphaFoldDB" id="A0A2S0I835"/>
<dbReference type="RefSeq" id="WP_105238992.1">
    <property type="nucleotide sequence ID" value="NZ_CP023270.1"/>
</dbReference>
<evidence type="ECO:0000313" key="3">
    <source>
        <dbReference type="Proteomes" id="UP000239477"/>
    </source>
</evidence>
<keyword evidence="3" id="KW-1185">Reference proteome</keyword>
<keyword evidence="1" id="KW-0472">Membrane</keyword>
<proteinExistence type="predicted"/>
<sequence length="78" mass="8476">MRYLYIVLIVLLTAMVLSFKIQNFESVTLTLWTSTFTLPASVLVIGVYILGMLTGGFLLSLLRSAFRGATGRPAGPPP</sequence>
<evidence type="ECO:0000313" key="2">
    <source>
        <dbReference type="EMBL" id="AVJ28185.1"/>
    </source>
</evidence>